<dbReference type="InterPro" id="IPR000788">
    <property type="entry name" value="RNR_lg_C"/>
</dbReference>
<dbReference type="InterPro" id="IPR039718">
    <property type="entry name" value="Rrm1"/>
</dbReference>
<keyword evidence="6 10" id="KW-0215">Deoxyribonucleotide synthesis</keyword>
<dbReference type="NCBIfam" id="TIGR02506">
    <property type="entry name" value="NrdE_NrdA"/>
    <property type="match status" value="1"/>
</dbReference>
<name>A0A2Z4ADN8_9BACT</name>
<comment type="catalytic activity">
    <reaction evidence="8 10">
        <text>a 2'-deoxyribonucleoside 5'-diphosphate + [thioredoxin]-disulfide + H2O = a ribonucleoside 5'-diphosphate + [thioredoxin]-dithiol</text>
        <dbReference type="Rhea" id="RHEA:23252"/>
        <dbReference type="Rhea" id="RHEA-COMP:10698"/>
        <dbReference type="Rhea" id="RHEA-COMP:10700"/>
        <dbReference type="ChEBI" id="CHEBI:15377"/>
        <dbReference type="ChEBI" id="CHEBI:29950"/>
        <dbReference type="ChEBI" id="CHEBI:50058"/>
        <dbReference type="ChEBI" id="CHEBI:57930"/>
        <dbReference type="ChEBI" id="CHEBI:73316"/>
        <dbReference type="EC" id="1.17.4.1"/>
    </reaction>
</comment>
<feature type="domain" description="ATP-cone" evidence="11">
    <location>
        <begin position="43"/>
        <end position="147"/>
    </location>
</feature>
<keyword evidence="2" id="KW-0021">Allosteric enzyme</keyword>
<dbReference type="PROSITE" id="PS00089">
    <property type="entry name" value="RIBORED_LARGE"/>
    <property type="match status" value="1"/>
</dbReference>
<dbReference type="InterPro" id="IPR013509">
    <property type="entry name" value="RNR_lsu_N"/>
</dbReference>
<dbReference type="SUPFAM" id="SSF48168">
    <property type="entry name" value="R1 subunit of ribonucleotide reductase, N-terminal domain"/>
    <property type="match status" value="1"/>
</dbReference>
<reference evidence="12 13" key="1">
    <citation type="submission" date="2018-06" db="EMBL/GenBank/DDBJ databases">
        <title>Draft Genome Sequence of a Novel Marine Bacterium Related to the Verrucomicrobia.</title>
        <authorList>
            <person name="Vosseberg J."/>
            <person name="Martijn J."/>
            <person name="Ettema T.J.G."/>
        </authorList>
    </citation>
    <scope>NUCLEOTIDE SEQUENCE [LARGE SCALE GENOMIC DNA]</scope>
    <source>
        <strain evidence="12">TARA_B100001123</strain>
    </source>
</reference>
<gene>
    <name evidence="12" type="primary">nrdA</name>
    <name evidence="12" type="ORF">DF168_00138</name>
</gene>
<dbReference type="GO" id="GO:0005524">
    <property type="term" value="F:ATP binding"/>
    <property type="evidence" value="ECO:0007669"/>
    <property type="project" value="UniProtKB-UniRule"/>
</dbReference>
<evidence type="ECO:0000313" key="12">
    <source>
        <dbReference type="EMBL" id="AWT58966.1"/>
    </source>
</evidence>
<evidence type="ECO:0000256" key="3">
    <source>
        <dbReference type="ARBA" id="ARBA00022741"/>
    </source>
</evidence>
<dbReference type="NCBIfam" id="NF005544">
    <property type="entry name" value="PRK07207.1"/>
    <property type="match status" value="1"/>
</dbReference>
<keyword evidence="3 9" id="KW-0547">Nucleotide-binding</keyword>
<evidence type="ECO:0000256" key="8">
    <source>
        <dbReference type="ARBA" id="ARBA00047754"/>
    </source>
</evidence>
<proteinExistence type="inferred from homology"/>
<dbReference type="PRINTS" id="PR01183">
    <property type="entry name" value="RIBORDTASEM1"/>
</dbReference>
<evidence type="ECO:0000256" key="7">
    <source>
        <dbReference type="ARBA" id="ARBA00024942"/>
    </source>
</evidence>
<dbReference type="CDD" id="cd01679">
    <property type="entry name" value="RNR_I"/>
    <property type="match status" value="1"/>
</dbReference>
<dbReference type="Proteomes" id="UP000247465">
    <property type="component" value="Chromosome"/>
</dbReference>
<dbReference type="Pfam" id="PF03477">
    <property type="entry name" value="ATP-cone"/>
    <property type="match status" value="1"/>
</dbReference>
<dbReference type="PANTHER" id="PTHR11573">
    <property type="entry name" value="RIBONUCLEOSIDE-DIPHOSPHATE REDUCTASE LARGE CHAIN"/>
    <property type="match status" value="1"/>
</dbReference>
<dbReference type="PROSITE" id="PS51161">
    <property type="entry name" value="ATP_CONE"/>
    <property type="match status" value="3"/>
</dbReference>
<organism evidence="12 13">
    <name type="scientific">Candidatus Moanibacter tarae</name>
    <dbReference type="NCBI Taxonomy" id="2200854"/>
    <lineage>
        <taxon>Bacteria</taxon>
        <taxon>Pseudomonadati</taxon>
        <taxon>Verrucomicrobiota</taxon>
        <taxon>Opitutia</taxon>
        <taxon>Puniceicoccales</taxon>
        <taxon>Puniceicoccales incertae sedis</taxon>
        <taxon>Candidatus Moanibacter</taxon>
    </lineage>
</organism>
<evidence type="ECO:0000256" key="6">
    <source>
        <dbReference type="ARBA" id="ARBA00023116"/>
    </source>
</evidence>
<protein>
    <recommendedName>
        <fullName evidence="10">Ribonucleoside-diphosphate reductase</fullName>
        <ecNumber evidence="10">1.17.4.1</ecNumber>
    </recommendedName>
</protein>
<dbReference type="UniPathway" id="UPA00326"/>
<dbReference type="GO" id="GO:0009263">
    <property type="term" value="P:deoxyribonucleotide biosynthetic process"/>
    <property type="evidence" value="ECO:0007669"/>
    <property type="project" value="UniProtKB-KW"/>
</dbReference>
<evidence type="ECO:0000256" key="5">
    <source>
        <dbReference type="ARBA" id="ARBA00023002"/>
    </source>
</evidence>
<evidence type="ECO:0000256" key="1">
    <source>
        <dbReference type="ARBA" id="ARBA00010406"/>
    </source>
</evidence>
<accession>A0A2Z4ADN8</accession>
<dbReference type="Pfam" id="PF02867">
    <property type="entry name" value="Ribonuc_red_lgC"/>
    <property type="match status" value="1"/>
</dbReference>
<dbReference type="GO" id="GO:0005971">
    <property type="term" value="C:ribonucleoside-diphosphate reductase complex"/>
    <property type="evidence" value="ECO:0007669"/>
    <property type="project" value="TreeGrafter"/>
</dbReference>
<dbReference type="KEGG" id="mtar:DF168_00138"/>
<evidence type="ECO:0000259" key="11">
    <source>
        <dbReference type="PROSITE" id="PS51161"/>
    </source>
</evidence>
<evidence type="ECO:0000313" key="13">
    <source>
        <dbReference type="Proteomes" id="UP000247465"/>
    </source>
</evidence>
<dbReference type="InterPro" id="IPR013346">
    <property type="entry name" value="NrdE_NrdA_C"/>
</dbReference>
<evidence type="ECO:0000256" key="2">
    <source>
        <dbReference type="ARBA" id="ARBA00022533"/>
    </source>
</evidence>
<dbReference type="Pfam" id="PF00317">
    <property type="entry name" value="Ribonuc_red_lgN"/>
    <property type="match status" value="1"/>
</dbReference>
<dbReference type="AlphaFoldDB" id="A0A2Z4ADN8"/>
<keyword evidence="5 10" id="KW-0560">Oxidoreductase</keyword>
<evidence type="ECO:0000256" key="9">
    <source>
        <dbReference type="PROSITE-ProRule" id="PRU00492"/>
    </source>
</evidence>
<comment type="function">
    <text evidence="7 10">Provides the precursors necessary for DNA synthesis. Catalyzes the biosynthesis of deoxyribonucleotides from the corresponding ribonucleotides.</text>
</comment>
<dbReference type="SUPFAM" id="SSF51998">
    <property type="entry name" value="PFL-like glycyl radical enzymes"/>
    <property type="match status" value="1"/>
</dbReference>
<dbReference type="EC" id="1.17.4.1" evidence="10"/>
<comment type="similarity">
    <text evidence="1 10">Belongs to the ribonucleoside diphosphate reductase large chain family.</text>
</comment>
<dbReference type="EMBL" id="CP029803">
    <property type="protein sequence ID" value="AWT58966.1"/>
    <property type="molecule type" value="Genomic_DNA"/>
</dbReference>
<dbReference type="FunFam" id="3.20.70.20:FF:000009">
    <property type="entry name" value="Ribonucleoside-diphosphate reductase"/>
    <property type="match status" value="1"/>
</dbReference>
<sequence length="1087" mass="124420">MIRHFSLEEDLELKRFAKAPSKEKPQFNWREVLLDDRLVQPDIKVEVKGNEKEFDLAEVAETIGNALTDLLLSRREEEIFTIENQEFVAEISKEVARYLQSENLEGVPLKLAEEEIYQLIEKALIQRNAHDVAKSVVLRRSREGTRRKENKGVDSLTVRLIRRNGRVVPWNVDKIEIAVRKAFLSNNFDSNPAVKIASAATERVRALGQSFIHIEDLQDIVQEELMRQGHYKVAESYILYRSYRARLREEQAKAPEEQARQDSMVVVSTADGDTFFWDGIDLKKRIEYAIIGLDLCLDKDEIENELRRSIYSEVSLEDLKKTIILNAKSLIEKDADFAKFAGRILLTYIYEEVLGWDIAREGIESLKESHRLRFKGFLEHAVQIERVDERLLDLDTEKLANAIDPSADLDFDYLGIQTLYDRYLIVDKTGAKPRRIETPQMFWMRVSMGLMVMEEKEPEAWSIRLYNLYKSRRFCSSTPTLFNSGTKHSQLSSCYLYKVDDNIESIMIRGIAENAFLSKWAGGLGGSWTAVRGTGSYIKGTNGESQGVIPFLKLHNDQLVAVNQGGKRRGSGCAYLESWHNDILDFLELRRNTGDDRRRAHDMNTANWIPDLFMRRMENREDWTLLHSNEAPELHELYGKKFEEKYLEYEAKAKRGEIAGQSIPAIELWKKMLSMLFETGHPWITFKDSCNVRNMQDHDGVIHSSNLCTEITLNTSADETAVCNLGSIVIDTHINEEGSLDVDALRETARIAVRVLDNVIDINFYPTQAARNSNLRHRPIGLGVMGLQNALYKKNLSFASEEALEFNDELMEAVAYSAFEASSDLAKERGVYSSYKGSKWERGIFPQDTLDLLAEERGIEIEVPRSSRIDWNPLRAKVRRQGMRNSNVLAIAPTATISNIMGTTPCIEPAYKNIYVKSNLSGDFIVLNQFMVKDLKSKDLWNQDVLDQLKYFDGDLSSIDLIPKEIQEKYLTAFDIDYRYFIDAAARRQKWIDQSQSVNLFLGEPNLKILSHMYRAAWHKGLKTTYYLRTLGASNIEKATIKVKKETRGVVAETAESESVAESKELREAAACRIDASMNGEECEACQ</sequence>
<dbReference type="InterPro" id="IPR005144">
    <property type="entry name" value="ATP-cone_dom"/>
</dbReference>
<dbReference type="GO" id="GO:0004748">
    <property type="term" value="F:ribonucleoside-diphosphate reductase activity, thioredoxin disulfide as acceptor"/>
    <property type="evidence" value="ECO:0007669"/>
    <property type="project" value="UniProtKB-EC"/>
</dbReference>
<feature type="domain" description="ATP-cone" evidence="11">
    <location>
        <begin position="158"/>
        <end position="248"/>
    </location>
</feature>
<feature type="domain" description="ATP-cone" evidence="11">
    <location>
        <begin position="265"/>
        <end position="355"/>
    </location>
</feature>
<dbReference type="PANTHER" id="PTHR11573:SF6">
    <property type="entry name" value="RIBONUCLEOSIDE-DIPHOSPHATE REDUCTASE LARGE SUBUNIT"/>
    <property type="match status" value="1"/>
</dbReference>
<evidence type="ECO:0000256" key="4">
    <source>
        <dbReference type="ARBA" id="ARBA00022840"/>
    </source>
</evidence>
<dbReference type="Gene3D" id="3.20.70.20">
    <property type="match status" value="1"/>
</dbReference>
<keyword evidence="4 9" id="KW-0067">ATP-binding</keyword>
<evidence type="ECO:0000256" key="10">
    <source>
        <dbReference type="RuleBase" id="RU003410"/>
    </source>
</evidence>
<dbReference type="InterPro" id="IPR008926">
    <property type="entry name" value="RNR_R1-su_N"/>
</dbReference>